<dbReference type="InterPro" id="IPR051253">
    <property type="entry name" value="11-beta-HSD"/>
</dbReference>
<sequence>MIGTYNSLPIFNFRPISNNFLFKMGRKLKIMGTIDLHIKKPSNGFFEQFYYYKIMLYIILILILSFTIIKSFFGYNVPSLSKLKGKNVIITGASTGIGEEMAYICAKNGANIVIASRRTNLLEKVASECKNISQNQSIKIVTCDLKHEEDCENLINSSVEFFNEINNKPEIDILILNHAMTLFEHMEFNNPKLMVEKLRNITMSNLIGFATLSHLTIPHMISKNNNKKEFKSIIVLSSLMSIISLGMSWAYSTSKAAINSYFISLNEELEYQELHNQIKITLCHLGSINTITMRSHTDKYFQKWLVDYMVLNVELTAKNILQSGLNGQKEFWYPSYGILLRYAYGIFPGIMRRIGFWIQRYLITN</sequence>
<keyword evidence="3" id="KW-1185">Reference proteome</keyword>
<dbReference type="PANTHER" id="PTHR44279:SF2">
    <property type="entry name" value="HYDROXYSTEROID (11-BETA) DEHYDROGENASE 1-LIKE B-RELATED"/>
    <property type="match status" value="1"/>
</dbReference>
<dbReference type="SUPFAM" id="SSF51735">
    <property type="entry name" value="NAD(P)-binding Rossmann-fold domains"/>
    <property type="match status" value="1"/>
</dbReference>
<dbReference type="STRING" id="658196.A0A397SWB3"/>
<dbReference type="Gene3D" id="3.40.50.720">
    <property type="entry name" value="NAD(P)-binding Rossmann-like Domain"/>
    <property type="match status" value="1"/>
</dbReference>
<dbReference type="GO" id="GO:0016491">
    <property type="term" value="F:oxidoreductase activity"/>
    <property type="evidence" value="ECO:0007669"/>
    <property type="project" value="TreeGrafter"/>
</dbReference>
<dbReference type="PANTHER" id="PTHR44279">
    <property type="entry name" value="HYDROXYSTEROID (11-BETA) DEHYDROGENASE 1-LIKE B-RELATED"/>
    <property type="match status" value="1"/>
</dbReference>
<dbReference type="EMBL" id="QKYT01000185">
    <property type="protein sequence ID" value="RIA90338.1"/>
    <property type="molecule type" value="Genomic_DNA"/>
</dbReference>
<evidence type="ECO:0000313" key="3">
    <source>
        <dbReference type="Proteomes" id="UP000265703"/>
    </source>
</evidence>
<gene>
    <name evidence="2" type="ORF">C1645_770268</name>
</gene>
<dbReference type="OrthoDB" id="1933717at2759"/>
<dbReference type="AlphaFoldDB" id="A0A397SWB3"/>
<feature type="transmembrane region" description="Helical" evidence="1">
    <location>
        <begin position="233"/>
        <end position="251"/>
    </location>
</feature>
<accession>A0A397SWB3</accession>
<comment type="caution">
    <text evidence="2">The sequence shown here is derived from an EMBL/GenBank/DDBJ whole genome shotgun (WGS) entry which is preliminary data.</text>
</comment>
<evidence type="ECO:0008006" key="4">
    <source>
        <dbReference type="Google" id="ProtNLM"/>
    </source>
</evidence>
<keyword evidence="1" id="KW-0812">Transmembrane</keyword>
<dbReference type="InterPro" id="IPR002347">
    <property type="entry name" value="SDR_fam"/>
</dbReference>
<name>A0A397SWB3_9GLOM</name>
<keyword evidence="1" id="KW-0472">Membrane</keyword>
<feature type="transmembrane region" description="Helical" evidence="1">
    <location>
        <begin position="49"/>
        <end position="73"/>
    </location>
</feature>
<dbReference type="PRINTS" id="PR00081">
    <property type="entry name" value="GDHRDH"/>
</dbReference>
<reference evidence="2 3" key="1">
    <citation type="submission" date="2018-06" db="EMBL/GenBank/DDBJ databases">
        <title>Comparative genomics reveals the genomic features of Rhizophagus irregularis, R. cerebriforme, R. diaphanum and Gigaspora rosea, and their symbiotic lifestyle signature.</title>
        <authorList>
            <person name="Morin E."/>
            <person name="San Clemente H."/>
            <person name="Chen E.C.H."/>
            <person name="De La Providencia I."/>
            <person name="Hainaut M."/>
            <person name="Kuo A."/>
            <person name="Kohler A."/>
            <person name="Murat C."/>
            <person name="Tang N."/>
            <person name="Roy S."/>
            <person name="Loubradou J."/>
            <person name="Henrissat B."/>
            <person name="Grigoriev I.V."/>
            <person name="Corradi N."/>
            <person name="Roux C."/>
            <person name="Martin F.M."/>
        </authorList>
    </citation>
    <scope>NUCLEOTIDE SEQUENCE [LARGE SCALE GENOMIC DNA]</scope>
    <source>
        <strain evidence="2 3">DAOM 227022</strain>
    </source>
</reference>
<organism evidence="2 3">
    <name type="scientific">Glomus cerebriforme</name>
    <dbReference type="NCBI Taxonomy" id="658196"/>
    <lineage>
        <taxon>Eukaryota</taxon>
        <taxon>Fungi</taxon>
        <taxon>Fungi incertae sedis</taxon>
        <taxon>Mucoromycota</taxon>
        <taxon>Glomeromycotina</taxon>
        <taxon>Glomeromycetes</taxon>
        <taxon>Glomerales</taxon>
        <taxon>Glomeraceae</taxon>
        <taxon>Glomus</taxon>
    </lineage>
</organism>
<dbReference type="Proteomes" id="UP000265703">
    <property type="component" value="Unassembled WGS sequence"/>
</dbReference>
<protein>
    <recommendedName>
        <fullName evidence="4">NAD(P)-binding protein</fullName>
    </recommendedName>
</protein>
<dbReference type="Pfam" id="PF00106">
    <property type="entry name" value="adh_short"/>
    <property type="match status" value="1"/>
</dbReference>
<evidence type="ECO:0000256" key="1">
    <source>
        <dbReference type="SAM" id="Phobius"/>
    </source>
</evidence>
<proteinExistence type="predicted"/>
<keyword evidence="1" id="KW-1133">Transmembrane helix</keyword>
<dbReference type="InterPro" id="IPR036291">
    <property type="entry name" value="NAD(P)-bd_dom_sf"/>
</dbReference>
<evidence type="ECO:0000313" key="2">
    <source>
        <dbReference type="EMBL" id="RIA90338.1"/>
    </source>
</evidence>